<proteinExistence type="predicted"/>
<organism evidence="1 2">
    <name type="scientific">Chitinophaga parva</name>
    <dbReference type="NCBI Taxonomy" id="2169414"/>
    <lineage>
        <taxon>Bacteria</taxon>
        <taxon>Pseudomonadati</taxon>
        <taxon>Bacteroidota</taxon>
        <taxon>Chitinophagia</taxon>
        <taxon>Chitinophagales</taxon>
        <taxon>Chitinophagaceae</taxon>
        <taxon>Chitinophaga</taxon>
    </lineage>
</organism>
<dbReference type="EMBL" id="QCYK01000002">
    <property type="protein sequence ID" value="PUZ25062.1"/>
    <property type="molecule type" value="Genomic_DNA"/>
</dbReference>
<sequence length="63" mass="7176">MSDKAKFSDWLKRSRSLKNIDRPAVAGLFLPGKDFNDTFANRGCENFRSANVEKLLQKVFISP</sequence>
<dbReference type="AlphaFoldDB" id="A0A2T7BFK0"/>
<gene>
    <name evidence="1" type="ORF">DCC81_12170</name>
</gene>
<name>A0A2T7BFK0_9BACT</name>
<reference evidence="1 2" key="1">
    <citation type="submission" date="2018-04" db="EMBL/GenBank/DDBJ databases">
        <title>Chitinophaga fuyangensis sp. nov., isolated from soil in a chemical factory.</title>
        <authorList>
            <person name="Chen K."/>
        </authorList>
    </citation>
    <scope>NUCLEOTIDE SEQUENCE [LARGE SCALE GENOMIC DNA]</scope>
    <source>
        <strain evidence="1 2">LY-1</strain>
    </source>
</reference>
<evidence type="ECO:0000313" key="2">
    <source>
        <dbReference type="Proteomes" id="UP000244450"/>
    </source>
</evidence>
<evidence type="ECO:0000313" key="1">
    <source>
        <dbReference type="EMBL" id="PUZ25062.1"/>
    </source>
</evidence>
<comment type="caution">
    <text evidence="1">The sequence shown here is derived from an EMBL/GenBank/DDBJ whole genome shotgun (WGS) entry which is preliminary data.</text>
</comment>
<protein>
    <submittedName>
        <fullName evidence="1">Uncharacterized protein</fullName>
    </submittedName>
</protein>
<dbReference type="Proteomes" id="UP000244450">
    <property type="component" value="Unassembled WGS sequence"/>
</dbReference>
<accession>A0A2T7BFK0</accession>
<keyword evidence="2" id="KW-1185">Reference proteome</keyword>